<sequence length="91" mass="10635">MSSTECLALDVITRLYGNHLDVQHLTKRNFYGYYNHAKTYSRKWSICKDFLKDWEEAVRRIQFVAIGKTCRTECCKTSEGRGKDDFESSLA</sequence>
<gene>
    <name evidence="1" type="ORF">CDAR_68752</name>
</gene>
<dbReference type="EMBL" id="BPLQ01015311">
    <property type="protein sequence ID" value="GIY87190.1"/>
    <property type="molecule type" value="Genomic_DNA"/>
</dbReference>
<evidence type="ECO:0000313" key="2">
    <source>
        <dbReference type="Proteomes" id="UP001054837"/>
    </source>
</evidence>
<dbReference type="Proteomes" id="UP001054837">
    <property type="component" value="Unassembled WGS sequence"/>
</dbReference>
<keyword evidence="2" id="KW-1185">Reference proteome</keyword>
<comment type="caution">
    <text evidence="1">The sequence shown here is derived from an EMBL/GenBank/DDBJ whole genome shotgun (WGS) entry which is preliminary data.</text>
</comment>
<reference evidence="1 2" key="1">
    <citation type="submission" date="2021-06" db="EMBL/GenBank/DDBJ databases">
        <title>Caerostris darwini draft genome.</title>
        <authorList>
            <person name="Kono N."/>
            <person name="Arakawa K."/>
        </authorList>
    </citation>
    <scope>NUCLEOTIDE SEQUENCE [LARGE SCALE GENOMIC DNA]</scope>
</reference>
<protein>
    <recommendedName>
        <fullName evidence="3">LAGLIDADG homing endonuclease</fullName>
    </recommendedName>
</protein>
<accession>A0AAV4WWC2</accession>
<dbReference type="AlphaFoldDB" id="A0AAV4WWC2"/>
<evidence type="ECO:0000313" key="1">
    <source>
        <dbReference type="EMBL" id="GIY87190.1"/>
    </source>
</evidence>
<proteinExistence type="predicted"/>
<organism evidence="1 2">
    <name type="scientific">Caerostris darwini</name>
    <dbReference type="NCBI Taxonomy" id="1538125"/>
    <lineage>
        <taxon>Eukaryota</taxon>
        <taxon>Metazoa</taxon>
        <taxon>Ecdysozoa</taxon>
        <taxon>Arthropoda</taxon>
        <taxon>Chelicerata</taxon>
        <taxon>Arachnida</taxon>
        <taxon>Araneae</taxon>
        <taxon>Araneomorphae</taxon>
        <taxon>Entelegynae</taxon>
        <taxon>Araneoidea</taxon>
        <taxon>Araneidae</taxon>
        <taxon>Caerostris</taxon>
    </lineage>
</organism>
<evidence type="ECO:0008006" key="3">
    <source>
        <dbReference type="Google" id="ProtNLM"/>
    </source>
</evidence>
<name>A0AAV4WWC2_9ARAC</name>